<dbReference type="EMBL" id="VCKY01000016">
    <property type="protein sequence ID" value="TMR23724.1"/>
    <property type="molecule type" value="Genomic_DNA"/>
</dbReference>
<dbReference type="InterPro" id="IPR050490">
    <property type="entry name" value="Bact_solute-bd_prot1"/>
</dbReference>
<evidence type="ECO:0000256" key="1">
    <source>
        <dbReference type="ARBA" id="ARBA00008520"/>
    </source>
</evidence>
<dbReference type="NCBIfam" id="TIGR01409">
    <property type="entry name" value="TAT_signal_seq"/>
    <property type="match status" value="1"/>
</dbReference>
<dbReference type="SUPFAM" id="SSF53850">
    <property type="entry name" value="Periplasmic binding protein-like II"/>
    <property type="match status" value="1"/>
</dbReference>
<organism evidence="3 4">
    <name type="scientific">Nonomuraea turkmeniaca</name>
    <dbReference type="NCBI Taxonomy" id="103838"/>
    <lineage>
        <taxon>Bacteria</taxon>
        <taxon>Bacillati</taxon>
        <taxon>Actinomycetota</taxon>
        <taxon>Actinomycetes</taxon>
        <taxon>Streptosporangiales</taxon>
        <taxon>Streptosporangiaceae</taxon>
        <taxon>Nonomuraea</taxon>
    </lineage>
</organism>
<dbReference type="OrthoDB" id="2513152at2"/>
<reference evidence="3 4" key="1">
    <citation type="submission" date="2019-05" db="EMBL/GenBank/DDBJ databases">
        <title>Draft genome sequence of Nonomuraea turkmeniaca DSM 43926.</title>
        <authorList>
            <person name="Saricaoglu S."/>
            <person name="Isik K."/>
        </authorList>
    </citation>
    <scope>NUCLEOTIDE SEQUENCE [LARGE SCALE GENOMIC DNA]</scope>
    <source>
        <strain evidence="3 4">DSM 43926</strain>
    </source>
</reference>
<comment type="caution">
    <text evidence="3">The sequence shown here is derived from an EMBL/GenBank/DDBJ whole genome shotgun (WGS) entry which is preliminary data.</text>
</comment>
<evidence type="ECO:0000313" key="3">
    <source>
        <dbReference type="EMBL" id="TMR23724.1"/>
    </source>
</evidence>
<accession>A0A5S4FTL9</accession>
<protein>
    <submittedName>
        <fullName evidence="3">Twin-arginine translocation signal domain-containing protein</fullName>
    </submittedName>
</protein>
<proteinExistence type="inferred from homology"/>
<dbReference type="Proteomes" id="UP000309128">
    <property type="component" value="Unassembled WGS sequence"/>
</dbReference>
<dbReference type="PANTHER" id="PTHR43649:SF31">
    <property type="entry name" value="SN-GLYCEROL-3-PHOSPHATE-BINDING PERIPLASMIC PROTEIN UGPB"/>
    <property type="match status" value="1"/>
</dbReference>
<comment type="similarity">
    <text evidence="1">Belongs to the bacterial solute-binding protein 1 family.</text>
</comment>
<dbReference type="PANTHER" id="PTHR43649">
    <property type="entry name" value="ARABINOSE-BINDING PROTEIN-RELATED"/>
    <property type="match status" value="1"/>
</dbReference>
<evidence type="ECO:0000256" key="2">
    <source>
        <dbReference type="SAM" id="MobiDB-lite"/>
    </source>
</evidence>
<sequence>MSLVSRQHRSASTTSKGKPPMKPELNRRSFIGAAAMAPLLAACGGAPQQKQKVGTNTKTGLRAALPSYVPSTSVKADIASVTGSGGAVTEPAFLSYPSGGIATVQGVPGKGGSYTAVTPLWGTVPPANNSFYQAMNKALGATLTMKPADGNNYDTIVTPMAAAKKLPDWIQLPNWWNAKFGTDRLVGTQLADLTPYLAGDKVKKYPNLAAIPTGAWQACVWGDKLYGIPSFSTNFSVPGYITYRRDILEAKGITPDQVKSVEDYMNLGKELTDAKRGVWAFDDVYTYMGFAWDIPLKWKVEGGKLFHKYELPQLLEALDWHYKLAKSGYLHPDAIAGRNADSNARFYAGKVLISGGGAGGWHLADYESGVAADKNYRRGAFDYISHDGKSPGRMYMGEAARIISYLNINLKPEQIEECLAIANYLAAPYGSAEYTLINFGAEGVHHTMKDGVPTATEDGKKFVQASTFPFLASPPLVISNPGADQVTKDYAAWQAKNVNALIKPVFWNMNISMPQQISLLETSQAIDDAIKDCYHGKKTVAEVKDVIDSWKKSGADRLKGWMTENVLNKYGTGQ</sequence>
<dbReference type="InterPro" id="IPR019546">
    <property type="entry name" value="TAT_signal_bac_arc"/>
</dbReference>
<name>A0A5S4FTL9_9ACTN</name>
<evidence type="ECO:0000313" key="4">
    <source>
        <dbReference type="Proteomes" id="UP000309128"/>
    </source>
</evidence>
<dbReference type="AlphaFoldDB" id="A0A5S4FTL9"/>
<feature type="region of interest" description="Disordered" evidence="2">
    <location>
        <begin position="1"/>
        <end position="25"/>
    </location>
</feature>
<keyword evidence="4" id="KW-1185">Reference proteome</keyword>
<gene>
    <name evidence="3" type="ORF">ETD86_06905</name>
</gene>
<dbReference type="Gene3D" id="3.40.190.10">
    <property type="entry name" value="Periplasmic binding protein-like II"/>
    <property type="match status" value="1"/>
</dbReference>